<comment type="caution">
    <text evidence="1">The sequence shown here is derived from an EMBL/GenBank/DDBJ whole genome shotgun (WGS) entry which is preliminary data.</text>
</comment>
<dbReference type="EMBL" id="JABMIG020000030">
    <property type="protein sequence ID" value="KAL3800779.1"/>
    <property type="molecule type" value="Genomic_DNA"/>
</dbReference>
<organism evidence="1 2">
    <name type="scientific">Cyclotella cryptica</name>
    <dbReference type="NCBI Taxonomy" id="29204"/>
    <lineage>
        <taxon>Eukaryota</taxon>
        <taxon>Sar</taxon>
        <taxon>Stramenopiles</taxon>
        <taxon>Ochrophyta</taxon>
        <taxon>Bacillariophyta</taxon>
        <taxon>Coscinodiscophyceae</taxon>
        <taxon>Thalassiosirophycidae</taxon>
        <taxon>Stephanodiscales</taxon>
        <taxon>Stephanodiscaceae</taxon>
        <taxon>Cyclotella</taxon>
    </lineage>
</organism>
<name>A0ABD3QKQ2_9STRA</name>
<protein>
    <submittedName>
        <fullName evidence="1">Uncharacterized protein</fullName>
    </submittedName>
</protein>
<sequence>MRIVTTNKRSNTTLMLMTMIKSFMLMFESLRGYAHDNPLAYNLLYLDDNYRIDNTFVTLHRANDKVTGQQHRQPEIQNTLHADFGLVAY</sequence>
<gene>
    <name evidence="1" type="ORF">HJC23_001616</name>
</gene>
<dbReference type="AlphaFoldDB" id="A0ABD3QKQ2"/>
<accession>A0ABD3QKQ2</accession>
<reference evidence="1 2" key="1">
    <citation type="journal article" date="2020" name="G3 (Bethesda)">
        <title>Improved Reference Genome for Cyclotella cryptica CCMP332, a Model for Cell Wall Morphogenesis, Salinity Adaptation, and Lipid Production in Diatoms (Bacillariophyta).</title>
        <authorList>
            <person name="Roberts W.R."/>
            <person name="Downey K.M."/>
            <person name="Ruck E.C."/>
            <person name="Traller J.C."/>
            <person name="Alverson A.J."/>
        </authorList>
    </citation>
    <scope>NUCLEOTIDE SEQUENCE [LARGE SCALE GENOMIC DNA]</scope>
    <source>
        <strain evidence="1 2">CCMP332</strain>
    </source>
</reference>
<keyword evidence="2" id="KW-1185">Reference proteome</keyword>
<proteinExistence type="predicted"/>
<dbReference type="Proteomes" id="UP001516023">
    <property type="component" value="Unassembled WGS sequence"/>
</dbReference>
<evidence type="ECO:0000313" key="2">
    <source>
        <dbReference type="Proteomes" id="UP001516023"/>
    </source>
</evidence>
<evidence type="ECO:0000313" key="1">
    <source>
        <dbReference type="EMBL" id="KAL3800779.1"/>
    </source>
</evidence>